<accession>A0A1W2EZN7</accession>
<dbReference type="Pfam" id="PF01614">
    <property type="entry name" value="IclR_C"/>
    <property type="match status" value="1"/>
</dbReference>
<dbReference type="RefSeq" id="WP_244557090.1">
    <property type="nucleotide sequence ID" value="NZ_FWXR01000043.1"/>
</dbReference>
<dbReference type="PANTHER" id="PTHR30136">
    <property type="entry name" value="HELIX-TURN-HELIX TRANSCRIPTIONAL REGULATOR, ICLR FAMILY"/>
    <property type="match status" value="1"/>
</dbReference>
<dbReference type="SUPFAM" id="SSF55781">
    <property type="entry name" value="GAF domain-like"/>
    <property type="match status" value="1"/>
</dbReference>
<evidence type="ECO:0000313" key="2">
    <source>
        <dbReference type="EMBL" id="SMD14688.1"/>
    </source>
</evidence>
<dbReference type="EMBL" id="FWXR01000043">
    <property type="protein sequence ID" value="SMD14688.1"/>
    <property type="molecule type" value="Genomic_DNA"/>
</dbReference>
<feature type="domain" description="IclR-ED" evidence="1">
    <location>
        <begin position="15"/>
        <end position="198"/>
    </location>
</feature>
<reference evidence="2 3" key="1">
    <citation type="submission" date="2017-04" db="EMBL/GenBank/DDBJ databases">
        <authorList>
            <person name="Afonso C.L."/>
            <person name="Miller P.J."/>
            <person name="Scott M.A."/>
            <person name="Spackman E."/>
            <person name="Goraichik I."/>
            <person name="Dimitrov K.M."/>
            <person name="Suarez D.L."/>
            <person name="Swayne D.E."/>
        </authorList>
    </citation>
    <scope>NUCLEOTIDE SEQUENCE [LARGE SCALE GENOMIC DNA]</scope>
    <source>
        <strain evidence="2 3">CGMCC 1.10972</strain>
    </source>
</reference>
<sequence length="206" mass="21929">MEFTPDDLRWHIGAHAFVVGARFLRRTSLVERARPIMRRLMEATGETANLGIVQGSAVLFVSQVETHASIRAFFPPGTLSPLHASGIGKALLAEMPAERLDRVIATNGLATFTAKTLTTHKALADDLDRVRARGHAIDDEERTDGMRCVAAAIFDVHGEAVAGISVSGPITRMSLETTTRHAATVMAAAGELTDAIGGARPVRAPA</sequence>
<proteinExistence type="predicted"/>
<gene>
    <name evidence="2" type="ORF">SAMN06297251_1435</name>
</gene>
<evidence type="ECO:0000259" key="1">
    <source>
        <dbReference type="PROSITE" id="PS51078"/>
    </source>
</evidence>
<name>A0A1W2EZN7_9HYPH</name>
<dbReference type="GO" id="GO:0003700">
    <property type="term" value="F:DNA-binding transcription factor activity"/>
    <property type="evidence" value="ECO:0007669"/>
    <property type="project" value="TreeGrafter"/>
</dbReference>
<protein>
    <submittedName>
        <fullName evidence="2">Transcriptional regulator, IclR family</fullName>
    </submittedName>
</protein>
<dbReference type="Gene3D" id="3.30.450.40">
    <property type="match status" value="1"/>
</dbReference>
<dbReference type="PANTHER" id="PTHR30136:SF24">
    <property type="entry name" value="HTH-TYPE TRANSCRIPTIONAL REPRESSOR ALLR"/>
    <property type="match status" value="1"/>
</dbReference>
<dbReference type="Proteomes" id="UP000192656">
    <property type="component" value="Unassembled WGS sequence"/>
</dbReference>
<dbReference type="InterPro" id="IPR050707">
    <property type="entry name" value="HTH_MetabolicPath_Reg"/>
</dbReference>
<dbReference type="PROSITE" id="PS51078">
    <property type="entry name" value="ICLR_ED"/>
    <property type="match status" value="1"/>
</dbReference>
<dbReference type="InterPro" id="IPR029016">
    <property type="entry name" value="GAF-like_dom_sf"/>
</dbReference>
<dbReference type="GO" id="GO:0045892">
    <property type="term" value="P:negative regulation of DNA-templated transcription"/>
    <property type="evidence" value="ECO:0007669"/>
    <property type="project" value="TreeGrafter"/>
</dbReference>
<keyword evidence="3" id="KW-1185">Reference proteome</keyword>
<dbReference type="AlphaFoldDB" id="A0A1W2EZN7"/>
<dbReference type="InterPro" id="IPR014757">
    <property type="entry name" value="Tscrpt_reg_IclR_C"/>
</dbReference>
<evidence type="ECO:0000313" key="3">
    <source>
        <dbReference type="Proteomes" id="UP000192656"/>
    </source>
</evidence>
<dbReference type="GO" id="GO:0003677">
    <property type="term" value="F:DNA binding"/>
    <property type="evidence" value="ECO:0007669"/>
    <property type="project" value="TreeGrafter"/>
</dbReference>
<organism evidence="2 3">
    <name type="scientific">Fulvimarina manganoxydans</name>
    <dbReference type="NCBI Taxonomy" id="937218"/>
    <lineage>
        <taxon>Bacteria</taxon>
        <taxon>Pseudomonadati</taxon>
        <taxon>Pseudomonadota</taxon>
        <taxon>Alphaproteobacteria</taxon>
        <taxon>Hyphomicrobiales</taxon>
        <taxon>Aurantimonadaceae</taxon>
        <taxon>Fulvimarina</taxon>
    </lineage>
</organism>
<dbReference type="STRING" id="937218.SAMN06297251_1435"/>